<dbReference type="VEuPathDB" id="FungiDB:DIURU_001696"/>
<keyword evidence="12" id="KW-1185">Reference proteome</keyword>
<dbReference type="InterPro" id="IPR026541">
    <property type="entry name" value="MRG_dom"/>
</dbReference>
<dbReference type="InterPro" id="IPR038217">
    <property type="entry name" value="MRG_C_sf"/>
</dbReference>
<evidence type="ECO:0000313" key="11">
    <source>
        <dbReference type="EMBL" id="KAA8905268.1"/>
    </source>
</evidence>
<keyword evidence="7" id="KW-0539">Nucleus</keyword>
<dbReference type="PIRSF" id="PIRSF038133">
    <property type="entry name" value="HAT_Nua4_EAF3/MRG15"/>
    <property type="match status" value="1"/>
</dbReference>
<keyword evidence="6" id="KW-0804">Transcription</keyword>
<comment type="subcellular location">
    <subcellularLocation>
        <location evidence="1">Nucleus</location>
    </subcellularLocation>
</comment>
<protein>
    <recommendedName>
        <fullName evidence="3">Chromatin modification-related protein EAF3</fullName>
    </recommendedName>
</protein>
<dbReference type="GO" id="GO:0006355">
    <property type="term" value="P:regulation of DNA-templated transcription"/>
    <property type="evidence" value="ECO:0007669"/>
    <property type="project" value="InterPro"/>
</dbReference>
<accession>A0A642V0E3</accession>
<evidence type="ECO:0000256" key="6">
    <source>
        <dbReference type="ARBA" id="ARBA00023163"/>
    </source>
</evidence>
<dbReference type="OMA" id="HKFFDIE"/>
<evidence type="ECO:0000256" key="7">
    <source>
        <dbReference type="ARBA" id="ARBA00023242"/>
    </source>
</evidence>
<reference evidence="11 12" key="1">
    <citation type="submission" date="2019-07" db="EMBL/GenBank/DDBJ databases">
        <title>Genome assembly of two rare yeast pathogens: Diutina rugosa and Trichomonascus ciferrii.</title>
        <authorList>
            <person name="Mixao V."/>
            <person name="Saus E."/>
            <person name="Hansen A."/>
            <person name="Lass-Flor C."/>
            <person name="Gabaldon T."/>
        </authorList>
    </citation>
    <scope>NUCLEOTIDE SEQUENCE [LARGE SCALE GENOMIC DNA]</scope>
    <source>
        <strain evidence="11 12">CBS 613</strain>
    </source>
</reference>
<dbReference type="Pfam" id="PF22732">
    <property type="entry name" value="MSL3_chromo-like"/>
    <property type="match status" value="1"/>
</dbReference>
<proteinExistence type="inferred from homology"/>
<dbReference type="Proteomes" id="UP000449547">
    <property type="component" value="Unassembled WGS sequence"/>
</dbReference>
<dbReference type="Gene3D" id="2.30.30.140">
    <property type="match status" value="1"/>
</dbReference>
<dbReference type="SUPFAM" id="SSF54160">
    <property type="entry name" value="Chromo domain-like"/>
    <property type="match status" value="1"/>
</dbReference>
<keyword evidence="5" id="KW-0805">Transcription regulation</keyword>
<dbReference type="GO" id="GO:0035267">
    <property type="term" value="C:NuA4 histone acetyltransferase complex"/>
    <property type="evidence" value="ECO:0007669"/>
    <property type="project" value="TreeGrafter"/>
</dbReference>
<evidence type="ECO:0000256" key="1">
    <source>
        <dbReference type="ARBA" id="ARBA00004123"/>
    </source>
</evidence>
<organism evidence="11 12">
    <name type="scientific">Diutina rugosa</name>
    <name type="common">Yeast</name>
    <name type="synonym">Candida rugosa</name>
    <dbReference type="NCBI Taxonomy" id="5481"/>
    <lineage>
        <taxon>Eukaryota</taxon>
        <taxon>Fungi</taxon>
        <taxon>Dikarya</taxon>
        <taxon>Ascomycota</taxon>
        <taxon>Saccharomycotina</taxon>
        <taxon>Pichiomycetes</taxon>
        <taxon>Debaryomycetaceae</taxon>
        <taxon>Diutina</taxon>
    </lineage>
</organism>
<dbReference type="GeneID" id="54780349"/>
<feature type="region of interest" description="Disordered" evidence="8">
    <location>
        <begin position="86"/>
        <end position="127"/>
    </location>
</feature>
<dbReference type="PANTHER" id="PTHR10880:SF15">
    <property type="entry name" value="MSL COMPLEX SUBUNIT 3"/>
    <property type="match status" value="1"/>
</dbReference>
<dbReference type="GO" id="GO:0006325">
    <property type="term" value="P:chromatin organization"/>
    <property type="evidence" value="ECO:0007669"/>
    <property type="project" value="UniProtKB-KW"/>
</dbReference>
<dbReference type="PANTHER" id="PTHR10880">
    <property type="entry name" value="MORTALITY FACTOR 4-LIKE PROTEIN"/>
    <property type="match status" value="1"/>
</dbReference>
<dbReference type="InterPro" id="IPR016197">
    <property type="entry name" value="Chromo-like_dom_sf"/>
</dbReference>
<dbReference type="InterPro" id="IPR053820">
    <property type="entry name" value="MSL3_chromo-like"/>
</dbReference>
<dbReference type="GO" id="GO:0032221">
    <property type="term" value="C:Rpd3S complex"/>
    <property type="evidence" value="ECO:0007669"/>
    <property type="project" value="TreeGrafter"/>
</dbReference>
<dbReference type="RefSeq" id="XP_034013654.1">
    <property type="nucleotide sequence ID" value="XM_034154267.1"/>
</dbReference>
<dbReference type="PROSITE" id="PS51640">
    <property type="entry name" value="MRG"/>
    <property type="match status" value="1"/>
</dbReference>
<dbReference type="AlphaFoldDB" id="A0A642V0E3"/>
<evidence type="ECO:0000256" key="5">
    <source>
        <dbReference type="ARBA" id="ARBA00023015"/>
    </source>
</evidence>
<feature type="domain" description="MSL3 chromodomain-like" evidence="10">
    <location>
        <begin position="51"/>
        <end position="93"/>
    </location>
</feature>
<evidence type="ECO:0000259" key="9">
    <source>
        <dbReference type="Pfam" id="PF05712"/>
    </source>
</evidence>
<dbReference type="OrthoDB" id="124855at2759"/>
<evidence type="ECO:0000259" key="10">
    <source>
        <dbReference type="Pfam" id="PF22732"/>
    </source>
</evidence>
<evidence type="ECO:0000256" key="8">
    <source>
        <dbReference type="SAM" id="MobiDB-lite"/>
    </source>
</evidence>
<sequence>MNLSPGSLVFAYHGPLMYEAKVLKIHRAGSNVVELMEGKEDDVDRYPRLKHLREIDTYFLHYSGWNSKWDEWVGIERILEHNDENKSKKSQLDSINKRPKISRQASPALSPLVRRQQPGSQSSKLPLQRRKRAQLLVLKYDDNIKHILVDDWQFVTRDHQLVSIPAESSVVKILQDYSQYRSPSLDETQKDVLREVLNGLILYFDKSLHLMLLYKYENQQYFELLQKETINDQTPPSQVYGLEHLLRLIVTMPAILADSTIDAVSMNVIIQELERILQWVSTHLNVYMGSYINTSPQYDALSRQ</sequence>
<dbReference type="Pfam" id="PF05712">
    <property type="entry name" value="MRG"/>
    <property type="match status" value="1"/>
</dbReference>
<gene>
    <name evidence="11" type="ORF">DIURU_001696</name>
</gene>
<keyword evidence="4" id="KW-0156">Chromatin regulator</keyword>
<comment type="caution">
    <text evidence="11">The sequence shown here is derived from an EMBL/GenBank/DDBJ whole genome shotgun (WGS) entry which is preliminary data.</text>
</comment>
<dbReference type="Gene3D" id="1.10.274.30">
    <property type="entry name" value="MRG domain"/>
    <property type="match status" value="1"/>
</dbReference>
<evidence type="ECO:0000256" key="4">
    <source>
        <dbReference type="ARBA" id="ARBA00022853"/>
    </source>
</evidence>
<evidence type="ECO:0000313" key="12">
    <source>
        <dbReference type="Proteomes" id="UP000449547"/>
    </source>
</evidence>
<feature type="domain" description="MRG" evidence="9">
    <location>
        <begin position="133"/>
        <end position="287"/>
    </location>
</feature>
<dbReference type="InterPro" id="IPR008676">
    <property type="entry name" value="MRG"/>
</dbReference>
<evidence type="ECO:0000256" key="3">
    <source>
        <dbReference type="ARBA" id="ARBA00018505"/>
    </source>
</evidence>
<evidence type="ECO:0000256" key="2">
    <source>
        <dbReference type="ARBA" id="ARBA00009093"/>
    </source>
</evidence>
<dbReference type="EMBL" id="SWFT01000050">
    <property type="protein sequence ID" value="KAA8905268.1"/>
    <property type="molecule type" value="Genomic_DNA"/>
</dbReference>
<name>A0A642V0E3_DIURU</name>
<comment type="similarity">
    <text evidence="2">Belongs to the MRG family.</text>
</comment>